<evidence type="ECO:0000313" key="3">
    <source>
        <dbReference type="Proteomes" id="UP001280581"/>
    </source>
</evidence>
<dbReference type="Proteomes" id="UP001280581">
    <property type="component" value="Unassembled WGS sequence"/>
</dbReference>
<keyword evidence="3" id="KW-1185">Reference proteome</keyword>
<evidence type="ECO:0000256" key="1">
    <source>
        <dbReference type="SAM" id="SignalP"/>
    </source>
</evidence>
<comment type="caution">
    <text evidence="2">The sequence shown here is derived from an EMBL/GenBank/DDBJ whole genome shotgun (WGS) entry which is preliminary data.</text>
</comment>
<dbReference type="AlphaFoldDB" id="A0AAN6M0Z1"/>
<protein>
    <submittedName>
        <fullName evidence="2">Uncharacterized protein</fullName>
    </submittedName>
</protein>
<organism evidence="2 3">
    <name type="scientific">Pseudopithomyces chartarum</name>
    <dbReference type="NCBI Taxonomy" id="1892770"/>
    <lineage>
        <taxon>Eukaryota</taxon>
        <taxon>Fungi</taxon>
        <taxon>Dikarya</taxon>
        <taxon>Ascomycota</taxon>
        <taxon>Pezizomycotina</taxon>
        <taxon>Dothideomycetes</taxon>
        <taxon>Pleosporomycetidae</taxon>
        <taxon>Pleosporales</taxon>
        <taxon>Massarineae</taxon>
        <taxon>Didymosphaeriaceae</taxon>
        <taxon>Pseudopithomyces</taxon>
    </lineage>
</organism>
<feature type="chain" id="PRO_5043030760" evidence="1">
    <location>
        <begin position="21"/>
        <end position="105"/>
    </location>
</feature>
<accession>A0AAN6M0Z1</accession>
<feature type="non-terminal residue" evidence="2">
    <location>
        <position position="105"/>
    </location>
</feature>
<keyword evidence="1" id="KW-0732">Signal</keyword>
<name>A0AAN6M0Z1_9PLEO</name>
<dbReference type="EMBL" id="WVTA01000004">
    <property type="protein sequence ID" value="KAK3214375.1"/>
    <property type="molecule type" value="Genomic_DNA"/>
</dbReference>
<sequence>MLRRFIPALALAALSTSVASQPTSQPFSFSQWIEDIIADPSAPHLSPYEAVQAAMATANGPSIEERNPLTKRAWCRDDLASANAVDAAACLDDLARKGAAGIDCV</sequence>
<proteinExistence type="predicted"/>
<gene>
    <name evidence="2" type="ORF">GRF29_28g2860908</name>
</gene>
<feature type="signal peptide" evidence="1">
    <location>
        <begin position="1"/>
        <end position="20"/>
    </location>
</feature>
<evidence type="ECO:0000313" key="2">
    <source>
        <dbReference type="EMBL" id="KAK3214375.1"/>
    </source>
</evidence>
<reference evidence="2 3" key="1">
    <citation type="submission" date="2021-02" db="EMBL/GenBank/DDBJ databases">
        <title>Genome assembly of Pseudopithomyces chartarum.</title>
        <authorList>
            <person name="Jauregui R."/>
            <person name="Singh J."/>
            <person name="Voisey C."/>
        </authorList>
    </citation>
    <scope>NUCLEOTIDE SEQUENCE [LARGE SCALE GENOMIC DNA]</scope>
    <source>
        <strain evidence="2 3">AGR01</strain>
    </source>
</reference>